<dbReference type="Proteomes" id="UP000245474">
    <property type="component" value="Unassembled WGS sequence"/>
</dbReference>
<evidence type="ECO:0000313" key="5">
    <source>
        <dbReference type="EMBL" id="PWG61198.1"/>
    </source>
</evidence>
<feature type="compositionally biased region" description="Low complexity" evidence="3">
    <location>
        <begin position="25"/>
        <end position="36"/>
    </location>
</feature>
<gene>
    <name evidence="5" type="ORF">DEM34_17610</name>
</gene>
<feature type="domain" description="Aldehyde dehydrogenase" evidence="4">
    <location>
        <begin position="113"/>
        <end position="208"/>
    </location>
</feature>
<dbReference type="SUPFAM" id="SSF53720">
    <property type="entry name" value="ALDH-like"/>
    <property type="match status" value="2"/>
</dbReference>
<comment type="caution">
    <text evidence="5">The sequence shown here is derived from an EMBL/GenBank/DDBJ whole genome shotgun (WGS) entry which is preliminary data.</text>
</comment>
<name>A0A2U2MWF5_9GAMM</name>
<dbReference type="InterPro" id="IPR016163">
    <property type="entry name" value="Ald_DH_C"/>
</dbReference>
<dbReference type="EMBL" id="QFFI01000044">
    <property type="protein sequence ID" value="PWG61198.1"/>
    <property type="molecule type" value="Genomic_DNA"/>
</dbReference>
<dbReference type="PANTHER" id="PTHR42804:SF1">
    <property type="entry name" value="ALDEHYDE DEHYDROGENASE-RELATED"/>
    <property type="match status" value="1"/>
</dbReference>
<evidence type="ECO:0000256" key="3">
    <source>
        <dbReference type="SAM" id="MobiDB-lite"/>
    </source>
</evidence>
<feature type="compositionally biased region" description="Low complexity" evidence="3">
    <location>
        <begin position="1"/>
        <end position="13"/>
    </location>
</feature>
<dbReference type="Gene3D" id="3.40.605.10">
    <property type="entry name" value="Aldehyde Dehydrogenase, Chain A, domain 1"/>
    <property type="match status" value="2"/>
</dbReference>
<proteinExistence type="inferred from homology"/>
<dbReference type="Gene3D" id="3.40.309.10">
    <property type="entry name" value="Aldehyde Dehydrogenase, Chain A, domain 2"/>
    <property type="match status" value="1"/>
</dbReference>
<reference evidence="5 6" key="1">
    <citation type="submission" date="2018-05" db="EMBL/GenBank/DDBJ databases">
        <title>Spiribacter halobius sp. nov., a moderately halophilic bacterium isolated from marine solar saltern.</title>
        <authorList>
            <person name="Zheng W.-S."/>
            <person name="Lu D.-C."/>
            <person name="Du Z.-J."/>
        </authorList>
    </citation>
    <scope>NUCLEOTIDE SEQUENCE [LARGE SCALE GENOMIC DNA]</scope>
    <source>
        <strain evidence="5 6">E85</strain>
    </source>
</reference>
<feature type="region of interest" description="Disordered" evidence="3">
    <location>
        <begin position="1"/>
        <end position="55"/>
    </location>
</feature>
<evidence type="ECO:0000256" key="2">
    <source>
        <dbReference type="ARBA" id="ARBA00023002"/>
    </source>
</evidence>
<dbReference type="InterPro" id="IPR016162">
    <property type="entry name" value="Ald_DH_N"/>
</dbReference>
<dbReference type="OrthoDB" id="9812625at2"/>
<evidence type="ECO:0000259" key="4">
    <source>
        <dbReference type="Pfam" id="PF00171"/>
    </source>
</evidence>
<evidence type="ECO:0000256" key="1">
    <source>
        <dbReference type="ARBA" id="ARBA00009986"/>
    </source>
</evidence>
<dbReference type="Pfam" id="PF00171">
    <property type="entry name" value="Aldedh"/>
    <property type="match status" value="1"/>
</dbReference>
<keyword evidence="2" id="KW-0560">Oxidoreductase</keyword>
<comment type="similarity">
    <text evidence="1">Belongs to the aldehyde dehydrogenase family.</text>
</comment>
<feature type="compositionally biased region" description="Basic and acidic residues" evidence="3">
    <location>
        <begin position="42"/>
        <end position="51"/>
    </location>
</feature>
<evidence type="ECO:0000313" key="6">
    <source>
        <dbReference type="Proteomes" id="UP000245474"/>
    </source>
</evidence>
<sequence length="212" mass="22158">MRASPSRARSSPASCPPRILPKASPPSSTSASPSSSGNSLRPRTDTQRSKPMEALPVHTHYIGGQWQEPRAAATAIVRNPATEVAVGEVCLASGDQVARACQAAAEALSGGSATQEEIFGPVLCVLGAESDEHATELANATRYGLAASVWSTNPERAENAARSLVAGQVDINGARFNTRAPFGGFRDSGFGRELGAYGVEEYVELRAVQHPT</sequence>
<dbReference type="InterPro" id="IPR016161">
    <property type="entry name" value="Ald_DH/histidinol_DH"/>
</dbReference>
<accession>A0A2U2MWF5</accession>
<dbReference type="AlphaFoldDB" id="A0A2U2MWF5"/>
<protein>
    <recommendedName>
        <fullName evidence="4">Aldehyde dehydrogenase domain-containing protein</fullName>
    </recommendedName>
</protein>
<dbReference type="GO" id="GO:0016620">
    <property type="term" value="F:oxidoreductase activity, acting on the aldehyde or oxo group of donors, NAD or NADP as acceptor"/>
    <property type="evidence" value="ECO:0007669"/>
    <property type="project" value="InterPro"/>
</dbReference>
<organism evidence="5 6">
    <name type="scientific">Sediminicurvatus halobius</name>
    <dbReference type="NCBI Taxonomy" id="2182432"/>
    <lineage>
        <taxon>Bacteria</taxon>
        <taxon>Pseudomonadati</taxon>
        <taxon>Pseudomonadota</taxon>
        <taxon>Gammaproteobacteria</taxon>
        <taxon>Chromatiales</taxon>
        <taxon>Ectothiorhodospiraceae</taxon>
        <taxon>Sediminicurvatus</taxon>
    </lineage>
</organism>
<dbReference type="PANTHER" id="PTHR42804">
    <property type="entry name" value="ALDEHYDE DEHYDROGENASE"/>
    <property type="match status" value="1"/>
</dbReference>
<dbReference type="InterPro" id="IPR015590">
    <property type="entry name" value="Aldehyde_DH_dom"/>
</dbReference>
<keyword evidence="6" id="KW-1185">Reference proteome</keyword>